<sequence length="260" mass="28899">MKFLTSDGVTLAATSSGDGIPVIFLAGYSGTTYSWAAQNLFFSTAGFHCIHLDKRGHGENTDIISGLRISRLAKDIQELVYQLGLDQFHLVSHSLGAGVAFEYLSLFGEDQVKSLTIIDSPPKAINTSDWSLGMYDLTWQTVSETVDNFSHVTLTKKKIETDLLRSMHQGHYRFNFLKTAPLVEDFLTKDYRDVLKQVSLPILYIGGEQSPLFPNAVASYYSQTAKQATSYLIKDAGHLPYAESPTEVNQLISQFILDNQ</sequence>
<dbReference type="Gene3D" id="3.40.50.1820">
    <property type="entry name" value="alpha/beta hydrolase"/>
    <property type="match status" value="1"/>
</dbReference>
<dbReference type="PANTHER" id="PTHR43194">
    <property type="entry name" value="HYDROLASE ALPHA/BETA FOLD FAMILY"/>
    <property type="match status" value="1"/>
</dbReference>
<dbReference type="InterPro" id="IPR029058">
    <property type="entry name" value="AB_hydrolase_fold"/>
</dbReference>
<dbReference type="AlphaFoldDB" id="A0A0D6DVK8"/>
<evidence type="ECO:0000313" key="3">
    <source>
        <dbReference type="Proteomes" id="UP000033166"/>
    </source>
</evidence>
<protein>
    <submittedName>
        <fullName evidence="2">Alpha/beta hydrolase family</fullName>
    </submittedName>
</protein>
<gene>
    <name evidence="2" type="ORF">LACPI_0820</name>
</gene>
<dbReference type="InterPro" id="IPR050228">
    <property type="entry name" value="Carboxylesterase_BioH"/>
</dbReference>
<evidence type="ECO:0000313" key="2">
    <source>
        <dbReference type="EMBL" id="CEN28020.1"/>
    </source>
</evidence>
<reference evidence="3" key="1">
    <citation type="submission" date="2015-01" db="EMBL/GenBank/DDBJ databases">
        <authorList>
            <person name="Andreevskaya M."/>
        </authorList>
    </citation>
    <scope>NUCLEOTIDE SEQUENCE [LARGE SCALE GENOMIC DNA]</scope>
    <source>
        <strain evidence="3">MKFS47</strain>
    </source>
</reference>
<dbReference type="SUPFAM" id="SSF53474">
    <property type="entry name" value="alpha/beta-Hydrolases"/>
    <property type="match status" value="1"/>
</dbReference>
<evidence type="ECO:0000259" key="1">
    <source>
        <dbReference type="Pfam" id="PF00561"/>
    </source>
</evidence>
<dbReference type="RefSeq" id="WP_047915209.1">
    <property type="nucleotide sequence ID" value="NZ_LN774769.1"/>
</dbReference>
<dbReference type="InterPro" id="IPR000639">
    <property type="entry name" value="Epox_hydrolase-like"/>
</dbReference>
<proteinExistence type="predicted"/>
<dbReference type="GO" id="GO:0016787">
    <property type="term" value="F:hydrolase activity"/>
    <property type="evidence" value="ECO:0007669"/>
    <property type="project" value="UniProtKB-KW"/>
</dbReference>
<dbReference type="Proteomes" id="UP000033166">
    <property type="component" value="Chromosome I"/>
</dbReference>
<dbReference type="EMBL" id="LN774769">
    <property type="protein sequence ID" value="CEN28020.1"/>
    <property type="molecule type" value="Genomic_DNA"/>
</dbReference>
<dbReference type="HOGENOM" id="CLU_020336_12_0_9"/>
<name>A0A0D6DVK8_9LACT</name>
<dbReference type="Pfam" id="PF00561">
    <property type="entry name" value="Abhydrolase_1"/>
    <property type="match status" value="1"/>
</dbReference>
<dbReference type="PANTHER" id="PTHR43194:SF2">
    <property type="entry name" value="PEROXISOMAL MEMBRANE PROTEIN LPX1"/>
    <property type="match status" value="1"/>
</dbReference>
<accession>A0A0D6DVK8</accession>
<dbReference type="KEGG" id="lpk:LACPI_0820"/>
<dbReference type="InterPro" id="IPR000073">
    <property type="entry name" value="AB_hydrolase_1"/>
</dbReference>
<feature type="domain" description="AB hydrolase-1" evidence="1">
    <location>
        <begin position="21"/>
        <end position="245"/>
    </location>
</feature>
<organism evidence="2 3">
    <name type="scientific">Pseudolactococcus piscium MKFS47</name>
    <dbReference type="NCBI Taxonomy" id="297352"/>
    <lineage>
        <taxon>Bacteria</taxon>
        <taxon>Bacillati</taxon>
        <taxon>Bacillota</taxon>
        <taxon>Bacilli</taxon>
        <taxon>Lactobacillales</taxon>
        <taxon>Streptococcaceae</taxon>
        <taxon>Pseudolactococcus</taxon>
    </lineage>
</organism>
<dbReference type="PRINTS" id="PR00412">
    <property type="entry name" value="EPOXHYDRLASE"/>
</dbReference>
<dbReference type="STRING" id="1364.LP2241_20385"/>
<keyword evidence="2" id="KW-0378">Hydrolase</keyword>